<keyword evidence="4 5" id="KW-0342">GTP-binding</keyword>
<feature type="domain" description="Hflx-type G" evidence="9">
    <location>
        <begin position="247"/>
        <end position="412"/>
    </location>
</feature>
<dbReference type="PIRSF" id="PIRSF006809">
    <property type="entry name" value="GTP-binding_hflX_prd"/>
    <property type="match status" value="1"/>
</dbReference>
<dbReference type="InterPro" id="IPR032305">
    <property type="entry name" value="GTP-bd_M"/>
</dbReference>
<evidence type="ECO:0000256" key="4">
    <source>
        <dbReference type="ARBA" id="ARBA00023134"/>
    </source>
</evidence>
<dbReference type="InterPro" id="IPR016496">
    <property type="entry name" value="GTPase_HflX"/>
</dbReference>
<dbReference type="Gene3D" id="3.40.50.11060">
    <property type="entry name" value="GTPase HflX, N-terminal domain"/>
    <property type="match status" value="1"/>
</dbReference>
<feature type="binding site" evidence="7">
    <location>
        <position position="260"/>
    </location>
    <ligand>
        <name>Mg(2+)</name>
        <dbReference type="ChEBI" id="CHEBI:18420"/>
    </ligand>
</feature>
<dbReference type="InterPro" id="IPR030394">
    <property type="entry name" value="G_HFLX_dom"/>
</dbReference>
<comment type="similarity">
    <text evidence="5">Belongs to the TRAFAC class OBG-HflX-like GTPase superfamily. HflX GTPase family.</text>
</comment>
<keyword evidence="2 5" id="KW-0547">Nucleotide-binding</keyword>
<dbReference type="GO" id="GO:0005525">
    <property type="term" value="F:GTP binding"/>
    <property type="evidence" value="ECO:0007669"/>
    <property type="project" value="UniProtKB-UniRule"/>
</dbReference>
<keyword evidence="5" id="KW-0963">Cytoplasm</keyword>
<feature type="binding site" evidence="6">
    <location>
        <begin position="278"/>
        <end position="282"/>
    </location>
    <ligand>
        <name>GTP</name>
        <dbReference type="ChEBI" id="CHEBI:37565"/>
    </ligand>
</feature>
<feature type="binding site" evidence="6">
    <location>
        <begin position="366"/>
        <end position="369"/>
    </location>
    <ligand>
        <name>GTP</name>
        <dbReference type="ChEBI" id="CHEBI:37565"/>
    </ligand>
</feature>
<feature type="binding site" evidence="7">
    <location>
        <position position="280"/>
    </location>
    <ligand>
        <name>Mg(2+)</name>
        <dbReference type="ChEBI" id="CHEBI:18420"/>
    </ligand>
</feature>
<dbReference type="CDD" id="cd01878">
    <property type="entry name" value="HflX"/>
    <property type="match status" value="1"/>
</dbReference>
<dbReference type="AlphaFoldDB" id="A0A1H4YUY9"/>
<dbReference type="SUPFAM" id="SSF52540">
    <property type="entry name" value="P-loop containing nucleoside triphosphate hydrolases"/>
    <property type="match status" value="1"/>
</dbReference>
<evidence type="ECO:0000256" key="2">
    <source>
        <dbReference type="ARBA" id="ARBA00022741"/>
    </source>
</evidence>
<evidence type="ECO:0000256" key="1">
    <source>
        <dbReference type="ARBA" id="ARBA00022723"/>
    </source>
</evidence>
<dbReference type="GO" id="GO:0046872">
    <property type="term" value="F:metal ion binding"/>
    <property type="evidence" value="ECO:0007669"/>
    <property type="project" value="UniProtKB-KW"/>
</dbReference>
<comment type="subcellular location">
    <subcellularLocation>
        <location evidence="5">Cytoplasm</location>
    </subcellularLocation>
    <text evidence="5">May associate with membranes.</text>
</comment>
<proteinExistence type="inferred from homology"/>
<comment type="cofactor">
    <cofactor evidence="7">
        <name>Mg(2+)</name>
        <dbReference type="ChEBI" id="CHEBI:18420"/>
    </cofactor>
</comment>
<reference evidence="10 11" key="1">
    <citation type="submission" date="2016-10" db="EMBL/GenBank/DDBJ databases">
        <authorList>
            <person name="de Groot N.N."/>
        </authorList>
    </citation>
    <scope>NUCLEOTIDE SEQUENCE [LARGE SCALE GENOMIC DNA]</scope>
    <source>
        <strain evidence="10 11">MT12</strain>
    </source>
</reference>
<dbReference type="GO" id="GO:0003924">
    <property type="term" value="F:GTPase activity"/>
    <property type="evidence" value="ECO:0007669"/>
    <property type="project" value="UniProtKB-UniRule"/>
</dbReference>
<dbReference type="PROSITE" id="PS51705">
    <property type="entry name" value="G_HFLX"/>
    <property type="match status" value="1"/>
</dbReference>
<dbReference type="PANTHER" id="PTHR10229">
    <property type="entry name" value="GTP-BINDING PROTEIN HFLX"/>
    <property type="match status" value="1"/>
</dbReference>
<evidence type="ECO:0000256" key="3">
    <source>
        <dbReference type="ARBA" id="ARBA00022842"/>
    </source>
</evidence>
<keyword evidence="1 7" id="KW-0479">Metal-binding</keyword>
<feature type="binding site" evidence="6">
    <location>
        <begin position="300"/>
        <end position="303"/>
    </location>
    <ligand>
        <name>GTP</name>
        <dbReference type="ChEBI" id="CHEBI:37565"/>
    </ligand>
</feature>
<feature type="region of interest" description="Disordered" evidence="8">
    <location>
        <begin position="99"/>
        <end position="131"/>
    </location>
</feature>
<dbReference type="GO" id="GO:0005737">
    <property type="term" value="C:cytoplasm"/>
    <property type="evidence" value="ECO:0007669"/>
    <property type="project" value="UniProtKB-SubCell"/>
</dbReference>
<dbReference type="RefSeq" id="WP_092118280.1">
    <property type="nucleotide sequence ID" value="NZ_FNTH01000001.1"/>
</dbReference>
<dbReference type="InterPro" id="IPR027417">
    <property type="entry name" value="P-loop_NTPase"/>
</dbReference>
<dbReference type="Proteomes" id="UP000198992">
    <property type="component" value="Unassembled WGS sequence"/>
</dbReference>
<comment type="subunit">
    <text evidence="5">Monomer. Associates with the 50S ribosomal subunit.</text>
</comment>
<evidence type="ECO:0000313" key="10">
    <source>
        <dbReference type="EMBL" id="SED20954.1"/>
    </source>
</evidence>
<dbReference type="PRINTS" id="PR00326">
    <property type="entry name" value="GTP1OBG"/>
</dbReference>
<organism evidence="10 11">
    <name type="scientific">Bradyrhizobium erythrophlei</name>
    <dbReference type="NCBI Taxonomy" id="1437360"/>
    <lineage>
        <taxon>Bacteria</taxon>
        <taxon>Pseudomonadati</taxon>
        <taxon>Pseudomonadota</taxon>
        <taxon>Alphaproteobacteria</taxon>
        <taxon>Hyphomicrobiales</taxon>
        <taxon>Nitrobacteraceae</taxon>
        <taxon>Bradyrhizobium</taxon>
    </lineage>
</organism>
<gene>
    <name evidence="5" type="primary">hflX</name>
    <name evidence="10" type="ORF">SAMN05444164_4078</name>
</gene>
<dbReference type="Pfam" id="PF13167">
    <property type="entry name" value="GTP-bdg_N"/>
    <property type="match status" value="2"/>
</dbReference>
<dbReference type="InterPro" id="IPR042108">
    <property type="entry name" value="GTPase_HflX_N_sf"/>
</dbReference>
<name>A0A1H4YUY9_9BRAD</name>
<dbReference type="InterPro" id="IPR025121">
    <property type="entry name" value="GTPase_HflX_N"/>
</dbReference>
<dbReference type="Pfam" id="PF16360">
    <property type="entry name" value="GTP-bdg_M"/>
    <property type="match status" value="1"/>
</dbReference>
<dbReference type="EMBL" id="FNTH01000001">
    <property type="protein sequence ID" value="SED20954.1"/>
    <property type="molecule type" value="Genomic_DNA"/>
</dbReference>
<evidence type="ECO:0000259" key="9">
    <source>
        <dbReference type="PROSITE" id="PS51705"/>
    </source>
</evidence>
<evidence type="ECO:0000313" key="11">
    <source>
        <dbReference type="Proteomes" id="UP000198992"/>
    </source>
</evidence>
<dbReference type="Gene3D" id="6.10.250.2860">
    <property type="match status" value="1"/>
</dbReference>
<dbReference type="InterPro" id="IPR006073">
    <property type="entry name" value="GTP-bd"/>
</dbReference>
<feature type="binding site" evidence="6">
    <location>
        <begin position="253"/>
        <end position="260"/>
    </location>
    <ligand>
        <name>GTP</name>
        <dbReference type="ChEBI" id="CHEBI:37565"/>
    </ligand>
</feature>
<evidence type="ECO:0000256" key="8">
    <source>
        <dbReference type="SAM" id="MobiDB-lite"/>
    </source>
</evidence>
<dbReference type="NCBIfam" id="TIGR03156">
    <property type="entry name" value="GTP_HflX"/>
    <property type="match status" value="1"/>
</dbReference>
<dbReference type="HAMAP" id="MF_00900">
    <property type="entry name" value="GTPase_HflX"/>
    <property type="match status" value="1"/>
</dbReference>
<protein>
    <recommendedName>
        <fullName evidence="5">GTPase HflX</fullName>
    </recommendedName>
    <alternativeName>
        <fullName evidence="5">GTP-binding protein HflX</fullName>
    </alternativeName>
</protein>
<evidence type="ECO:0000256" key="5">
    <source>
        <dbReference type="HAMAP-Rule" id="MF_00900"/>
    </source>
</evidence>
<dbReference type="GO" id="GO:0043022">
    <property type="term" value="F:ribosome binding"/>
    <property type="evidence" value="ECO:0007669"/>
    <property type="project" value="TreeGrafter"/>
</dbReference>
<feature type="region of interest" description="Disordered" evidence="8">
    <location>
        <begin position="193"/>
        <end position="214"/>
    </location>
</feature>
<feature type="compositionally biased region" description="Basic and acidic residues" evidence="8">
    <location>
        <begin position="105"/>
        <end position="115"/>
    </location>
</feature>
<evidence type="ECO:0000256" key="7">
    <source>
        <dbReference type="PIRSR" id="PIRSR006809-2"/>
    </source>
</evidence>
<sequence>MARTEACRAAGERRIVETKPPVPRAILVRIQLPGVDDVAHAASIEELGRLVNTLGYEVVGTVSQKRGEIDGATVLGKGRLEEVAAITGGTGVVGSMAVPRKSKARERFQDFDGKKPNARQPEPDSEAQPKPEFVIVDHEISPGQARNLERATGAQVLDRTGVIVEIFHRHAHSREAKVQVEIARLKYVSPRLREAPGSGRQQGPGSGESDLELDRRKIRDRLAELKEQLDNIQRDSDQRRSARRDQLRVALVGYTNAGKSSLMRALTGSEVLVADKLFATLDTTVRALQPETNPRVLVSDTVGFIKKLPHDLVAPFRSTLAEALEASLLLFVVDASDPAYESQLEVSRGVLREIGAEAVPARLLFNKIDRMNEADRVALRAKHPDAILLSAMSPTDVAALRETIIAFFDSAMVEDQLVLPYEKQGLLSDVYEHAYVLSEDYDATGRIMRVRGLPEAITRLRRTLAVS</sequence>
<comment type="function">
    <text evidence="5">GTPase that associates with the 50S ribosomal subunit and may have a role during protein synthesis or ribosome biogenesis.</text>
</comment>
<evidence type="ECO:0000256" key="6">
    <source>
        <dbReference type="PIRSR" id="PIRSR006809-1"/>
    </source>
</evidence>
<keyword evidence="3 7" id="KW-0460">Magnesium</keyword>
<dbReference type="Gene3D" id="3.40.50.300">
    <property type="entry name" value="P-loop containing nucleotide triphosphate hydrolases"/>
    <property type="match status" value="1"/>
</dbReference>
<dbReference type="OrthoDB" id="9812272at2"/>
<dbReference type="Pfam" id="PF01926">
    <property type="entry name" value="MMR_HSR1"/>
    <property type="match status" value="1"/>
</dbReference>
<accession>A0A1H4YUY9</accession>
<dbReference type="PANTHER" id="PTHR10229:SF0">
    <property type="entry name" value="GTP-BINDING PROTEIN 6-RELATED"/>
    <property type="match status" value="1"/>
</dbReference>